<accession>A0A1T4WPQ3</accession>
<proteinExistence type="predicted"/>
<feature type="transmembrane region" description="Helical" evidence="1">
    <location>
        <begin position="15"/>
        <end position="48"/>
    </location>
</feature>
<keyword evidence="1" id="KW-1133">Transmembrane helix</keyword>
<keyword evidence="1" id="KW-0812">Transmembrane</keyword>
<name>A0A1T4WPQ3_9MICO</name>
<feature type="transmembrane region" description="Helical" evidence="1">
    <location>
        <begin position="60"/>
        <end position="84"/>
    </location>
</feature>
<dbReference type="AlphaFoldDB" id="A0A1T4WPQ3"/>
<dbReference type="RefSeq" id="WP_078712913.1">
    <property type="nucleotide sequence ID" value="NZ_FUYG01000001.1"/>
</dbReference>
<gene>
    <name evidence="2" type="ORF">SAMN06295879_0027</name>
</gene>
<keyword evidence="1" id="KW-0472">Membrane</keyword>
<evidence type="ECO:0000256" key="1">
    <source>
        <dbReference type="SAM" id="Phobius"/>
    </source>
</evidence>
<evidence type="ECO:0000313" key="3">
    <source>
        <dbReference type="Proteomes" id="UP000189735"/>
    </source>
</evidence>
<protein>
    <submittedName>
        <fullName evidence="2">Uncharacterized protein</fullName>
    </submittedName>
</protein>
<sequence>MTTATQPSKVAARGALAVLIGVAAVFAALFLSPFWFVVVVAIAAWNVVRLVRQAMAEPAIPIASSAVLIGINIALVLFVAGWLMTTLLFSP</sequence>
<reference evidence="3" key="1">
    <citation type="submission" date="2017-02" db="EMBL/GenBank/DDBJ databases">
        <authorList>
            <person name="Varghese N."/>
            <person name="Submissions S."/>
        </authorList>
    </citation>
    <scope>NUCLEOTIDE SEQUENCE [LARGE SCALE GENOMIC DNA]</scope>
    <source>
        <strain evidence="3">VKM Ac-2052</strain>
    </source>
</reference>
<dbReference type="Proteomes" id="UP000189735">
    <property type="component" value="Unassembled WGS sequence"/>
</dbReference>
<dbReference type="EMBL" id="FUYG01000001">
    <property type="protein sequence ID" value="SKA79323.1"/>
    <property type="molecule type" value="Genomic_DNA"/>
</dbReference>
<evidence type="ECO:0000313" key="2">
    <source>
        <dbReference type="EMBL" id="SKA79323.1"/>
    </source>
</evidence>
<organism evidence="2 3">
    <name type="scientific">Agreia bicolorata</name>
    <dbReference type="NCBI Taxonomy" id="110935"/>
    <lineage>
        <taxon>Bacteria</taxon>
        <taxon>Bacillati</taxon>
        <taxon>Actinomycetota</taxon>
        <taxon>Actinomycetes</taxon>
        <taxon>Micrococcales</taxon>
        <taxon>Microbacteriaceae</taxon>
        <taxon>Agreia</taxon>
    </lineage>
</organism>